<keyword evidence="6" id="KW-1185">Reference proteome</keyword>
<evidence type="ECO:0000256" key="3">
    <source>
        <dbReference type="ARBA" id="ARBA00022729"/>
    </source>
</evidence>
<organism evidence="5 6">
    <name type="scientific">Roseateles paludis</name>
    <dbReference type="NCBI Taxonomy" id="3145238"/>
    <lineage>
        <taxon>Bacteria</taxon>
        <taxon>Pseudomonadati</taxon>
        <taxon>Pseudomonadota</taxon>
        <taxon>Betaproteobacteria</taxon>
        <taxon>Burkholderiales</taxon>
        <taxon>Sphaerotilaceae</taxon>
        <taxon>Roseateles</taxon>
    </lineage>
</organism>
<dbReference type="InterPro" id="IPR050682">
    <property type="entry name" value="ModA/WtpA"/>
</dbReference>
<dbReference type="RefSeq" id="WP_347702728.1">
    <property type="nucleotide sequence ID" value="NZ_JBDPZD010000001.1"/>
</dbReference>
<evidence type="ECO:0000256" key="2">
    <source>
        <dbReference type="ARBA" id="ARBA00022723"/>
    </source>
</evidence>
<proteinExistence type="inferred from homology"/>
<gene>
    <name evidence="5" type="primary">modA</name>
    <name evidence="5" type="ORF">ABDJ85_00300</name>
</gene>
<comment type="similarity">
    <text evidence="1">Belongs to the bacterial solute-binding protein ModA family.</text>
</comment>
<accession>A0ABV0FYR6</accession>
<feature type="chain" id="PRO_5045846093" evidence="4">
    <location>
        <begin position="20"/>
        <end position="248"/>
    </location>
</feature>
<name>A0ABV0FYR6_9BURK</name>
<dbReference type="NCBIfam" id="TIGR01256">
    <property type="entry name" value="modA"/>
    <property type="match status" value="1"/>
</dbReference>
<dbReference type="InterPro" id="IPR005950">
    <property type="entry name" value="ModA"/>
</dbReference>
<protein>
    <submittedName>
        <fullName evidence="5">Molybdate ABC transporter substrate-binding protein</fullName>
    </submittedName>
</protein>
<dbReference type="PANTHER" id="PTHR30632:SF0">
    <property type="entry name" value="SULFATE-BINDING PROTEIN"/>
    <property type="match status" value="1"/>
</dbReference>
<dbReference type="Pfam" id="PF13531">
    <property type="entry name" value="SBP_bac_11"/>
    <property type="match status" value="1"/>
</dbReference>
<evidence type="ECO:0000256" key="4">
    <source>
        <dbReference type="SAM" id="SignalP"/>
    </source>
</evidence>
<feature type="signal peptide" evidence="4">
    <location>
        <begin position="1"/>
        <end position="19"/>
    </location>
</feature>
<evidence type="ECO:0000313" key="6">
    <source>
        <dbReference type="Proteomes" id="UP001495147"/>
    </source>
</evidence>
<dbReference type="Gene3D" id="3.40.190.10">
    <property type="entry name" value="Periplasmic binding protein-like II"/>
    <property type="match status" value="2"/>
</dbReference>
<comment type="caution">
    <text evidence="5">The sequence shown here is derived from an EMBL/GenBank/DDBJ whole genome shotgun (WGS) entry which is preliminary data.</text>
</comment>
<dbReference type="SUPFAM" id="SSF53850">
    <property type="entry name" value="Periplasmic binding protein-like II"/>
    <property type="match status" value="1"/>
</dbReference>
<keyword evidence="2" id="KW-0479">Metal-binding</keyword>
<dbReference type="PIRSF" id="PIRSF004846">
    <property type="entry name" value="ModA"/>
    <property type="match status" value="1"/>
</dbReference>
<dbReference type="Proteomes" id="UP001495147">
    <property type="component" value="Unassembled WGS sequence"/>
</dbReference>
<evidence type="ECO:0000313" key="5">
    <source>
        <dbReference type="EMBL" id="MEO3689887.1"/>
    </source>
</evidence>
<evidence type="ECO:0000256" key="1">
    <source>
        <dbReference type="ARBA" id="ARBA00009175"/>
    </source>
</evidence>
<dbReference type="EMBL" id="JBDPZD010000001">
    <property type="protein sequence ID" value="MEO3689887.1"/>
    <property type="molecule type" value="Genomic_DNA"/>
</dbReference>
<keyword evidence="3 4" id="KW-0732">Signal</keyword>
<reference evidence="5 6" key="1">
    <citation type="submission" date="2024-05" db="EMBL/GenBank/DDBJ databases">
        <title>Roseateles sp. DJS-2-20 16S ribosomal RNA gene Genome sequencing and assembly.</title>
        <authorList>
            <person name="Woo H."/>
        </authorList>
    </citation>
    <scope>NUCLEOTIDE SEQUENCE [LARGE SCALE GENOMIC DNA]</scope>
    <source>
        <strain evidence="5 6">DJS-2-20</strain>
    </source>
</reference>
<dbReference type="PANTHER" id="PTHR30632">
    <property type="entry name" value="MOLYBDATE-BINDING PERIPLASMIC PROTEIN"/>
    <property type="match status" value="1"/>
</dbReference>
<sequence>MNKLLAIALSLLLATLARAETLTVSAAASLTDALREIGPQFEAAHPGVTLRFNFGASGLLVQQLRQGAPVDLLLTADLASMDQAASLGLIRPDTRINFAGNVLVLIEAAKSTAPLRQLADLTLPAVRRIAIGKPTSVPAGRYAREVLEAAGLWDALQPRLVPADNVRQALDYVARGEVQAGFVYLSDAATQADKLRVVQRFDVAVRYPGAVTQATQGSPRAALAAALLLHLRSREAQAVLAQRGFTPP</sequence>